<dbReference type="RefSeq" id="WP_205665675.1">
    <property type="nucleotide sequence ID" value="NZ_CP016379.1"/>
</dbReference>
<dbReference type="InterPro" id="IPR050763">
    <property type="entry name" value="ABC_transporter_ATP-binding"/>
</dbReference>
<protein>
    <recommendedName>
        <fullName evidence="5">ABC transporter domain-containing protein</fullName>
    </recommendedName>
</protein>
<feature type="domain" description="ABC transporter" evidence="5">
    <location>
        <begin position="22"/>
        <end position="78"/>
    </location>
</feature>
<dbReference type="InterPro" id="IPR003439">
    <property type="entry name" value="ABC_transporter-like_ATP-bd"/>
</dbReference>
<reference evidence="6 7" key="1">
    <citation type="submission" date="2016-07" db="EMBL/GenBank/DDBJ databases">
        <title>Genome and transcriptome analysis of iron-reducing fermentative bacteria Anoxybacter fermentans.</title>
        <authorList>
            <person name="Zeng X."/>
            <person name="Shao Z."/>
        </authorList>
    </citation>
    <scope>NUCLEOTIDE SEQUENCE [LARGE SCALE GENOMIC DNA]</scope>
    <source>
        <strain evidence="6 7">DY22613</strain>
    </source>
</reference>
<dbReference type="Pfam" id="PF00005">
    <property type="entry name" value="ABC_tran"/>
    <property type="match status" value="1"/>
</dbReference>
<dbReference type="PANTHER" id="PTHR42711">
    <property type="entry name" value="ABC TRANSPORTER ATP-BINDING PROTEIN"/>
    <property type="match status" value="1"/>
</dbReference>
<evidence type="ECO:0000256" key="3">
    <source>
        <dbReference type="ARBA" id="ARBA00022741"/>
    </source>
</evidence>
<dbReference type="GO" id="GO:0005524">
    <property type="term" value="F:ATP binding"/>
    <property type="evidence" value="ECO:0007669"/>
    <property type="project" value="UniProtKB-KW"/>
</dbReference>
<dbReference type="SUPFAM" id="SSF52540">
    <property type="entry name" value="P-loop containing nucleoside triphosphate hydrolases"/>
    <property type="match status" value="1"/>
</dbReference>
<dbReference type="AlphaFoldDB" id="A0A3S9SUQ0"/>
<keyword evidence="2" id="KW-0813">Transport</keyword>
<evidence type="ECO:0000256" key="4">
    <source>
        <dbReference type="ARBA" id="ARBA00022840"/>
    </source>
</evidence>
<evidence type="ECO:0000313" key="6">
    <source>
        <dbReference type="EMBL" id="AZR72047.1"/>
    </source>
</evidence>
<dbReference type="Gene3D" id="3.40.50.300">
    <property type="entry name" value="P-loop containing nucleotide triphosphate hydrolases"/>
    <property type="match status" value="1"/>
</dbReference>
<dbReference type="PANTHER" id="PTHR42711:SF5">
    <property type="entry name" value="ABC TRANSPORTER ATP-BINDING PROTEIN NATA"/>
    <property type="match status" value="1"/>
</dbReference>
<evidence type="ECO:0000256" key="1">
    <source>
        <dbReference type="ARBA" id="ARBA00005417"/>
    </source>
</evidence>
<evidence type="ECO:0000259" key="5">
    <source>
        <dbReference type="Pfam" id="PF00005"/>
    </source>
</evidence>
<organism evidence="6 7">
    <name type="scientific">Anoxybacter fermentans</name>
    <dbReference type="NCBI Taxonomy" id="1323375"/>
    <lineage>
        <taxon>Bacteria</taxon>
        <taxon>Bacillati</taxon>
        <taxon>Bacillota</taxon>
        <taxon>Clostridia</taxon>
        <taxon>Halanaerobiales</taxon>
        <taxon>Anoxybacter</taxon>
    </lineage>
</organism>
<dbReference type="InterPro" id="IPR027417">
    <property type="entry name" value="P-loop_NTPase"/>
</dbReference>
<name>A0A3S9SUQ0_9FIRM</name>
<keyword evidence="4" id="KW-0067">ATP-binding</keyword>
<gene>
    <name evidence="6" type="ORF">BBF96_00735</name>
</gene>
<accession>A0A3S9SUQ0</accession>
<dbReference type="GO" id="GO:0016887">
    <property type="term" value="F:ATP hydrolysis activity"/>
    <property type="evidence" value="ECO:0007669"/>
    <property type="project" value="InterPro"/>
</dbReference>
<comment type="similarity">
    <text evidence="1">Belongs to the ABC transporter superfamily.</text>
</comment>
<evidence type="ECO:0000313" key="7">
    <source>
        <dbReference type="Proteomes" id="UP000267250"/>
    </source>
</evidence>
<keyword evidence="7" id="KW-1185">Reference proteome</keyword>
<dbReference type="KEGG" id="aft:BBF96_00735"/>
<keyword evidence="3" id="KW-0547">Nucleotide-binding</keyword>
<dbReference type="Proteomes" id="UP000267250">
    <property type="component" value="Chromosome"/>
</dbReference>
<dbReference type="EMBL" id="CP016379">
    <property type="protein sequence ID" value="AZR72047.1"/>
    <property type="molecule type" value="Genomic_DNA"/>
</dbReference>
<sequence length="88" mass="10079">MQEYIIKTNNLSKKFGDREVVKKLNLKIKKGEIYGLIGPNGAGRTTTILLLNGFYRPTNGSIYINNIDVTKDEISHKKNWFSVKCCER</sequence>
<evidence type="ECO:0000256" key="2">
    <source>
        <dbReference type="ARBA" id="ARBA00022448"/>
    </source>
</evidence>
<proteinExistence type="inferred from homology"/>